<dbReference type="Pfam" id="PF08241">
    <property type="entry name" value="Methyltransf_11"/>
    <property type="match status" value="1"/>
</dbReference>
<proteinExistence type="predicted"/>
<sequence>MDTSYDELVAAAMAHPFEGWDFSELNPRMREESTSWSYARLARSALAGAGAALDLGTGGGELLSMLGPLPPRTIATEGWAPNVDVARRRLEPLGVEVVDVTAAPSELPVPDASMDVVLNKHEEFDPAEVARVLRPGGTFVTQQVGGRDLEGLNEALGAPPLEYAEHDLAGSVRDVERCGLRVTASGEEFPPTRFTDIGAVVLFLRIAPWQVGEFTLDAYDAPLRALHDRIRADDGFDVWAHRFHLVAERT</sequence>
<reference evidence="2 3" key="1">
    <citation type="submission" date="2018-03" db="EMBL/GenBank/DDBJ databases">
        <title>Genomic Encyclopedia of Archaeal and Bacterial Type Strains, Phase II (KMG-II): from individual species to whole genera.</title>
        <authorList>
            <person name="Goeker M."/>
        </authorList>
    </citation>
    <scope>NUCLEOTIDE SEQUENCE [LARGE SCALE GENOMIC DNA]</scope>
    <source>
        <strain evidence="2 3">DSM 45211</strain>
    </source>
</reference>
<gene>
    <name evidence="2" type="ORF">CLV30_101525</name>
</gene>
<feature type="domain" description="Methyltransferase type 11" evidence="1">
    <location>
        <begin position="53"/>
        <end position="140"/>
    </location>
</feature>
<dbReference type="SUPFAM" id="SSF53335">
    <property type="entry name" value="S-adenosyl-L-methionine-dependent methyltransferases"/>
    <property type="match status" value="1"/>
</dbReference>
<dbReference type="RefSeq" id="WP_106535574.1">
    <property type="nucleotide sequence ID" value="NZ_ML142897.1"/>
</dbReference>
<dbReference type="AlphaFoldDB" id="A0A2P8EGH2"/>
<comment type="caution">
    <text evidence="2">The sequence shown here is derived from an EMBL/GenBank/DDBJ whole genome shotgun (WGS) entry which is preliminary data.</text>
</comment>
<dbReference type="InterPro" id="IPR013216">
    <property type="entry name" value="Methyltransf_11"/>
</dbReference>
<dbReference type="PANTHER" id="PTHR43460">
    <property type="entry name" value="METHYLTRANSFERASE"/>
    <property type="match status" value="1"/>
</dbReference>
<keyword evidence="2" id="KW-0489">Methyltransferase</keyword>
<dbReference type="GO" id="GO:0008757">
    <property type="term" value="F:S-adenosylmethionine-dependent methyltransferase activity"/>
    <property type="evidence" value="ECO:0007669"/>
    <property type="project" value="InterPro"/>
</dbReference>
<name>A0A2P8EGH2_9ACTN</name>
<dbReference type="Proteomes" id="UP000243528">
    <property type="component" value="Unassembled WGS sequence"/>
</dbReference>
<dbReference type="GO" id="GO:0032259">
    <property type="term" value="P:methylation"/>
    <property type="evidence" value="ECO:0007669"/>
    <property type="project" value="UniProtKB-KW"/>
</dbReference>
<dbReference type="EMBL" id="PYGE01000001">
    <property type="protein sequence ID" value="PSL08550.1"/>
    <property type="molecule type" value="Genomic_DNA"/>
</dbReference>
<dbReference type="Gene3D" id="3.40.50.150">
    <property type="entry name" value="Vaccinia Virus protein VP39"/>
    <property type="match status" value="1"/>
</dbReference>
<evidence type="ECO:0000259" key="1">
    <source>
        <dbReference type="Pfam" id="PF08241"/>
    </source>
</evidence>
<dbReference type="PANTHER" id="PTHR43460:SF1">
    <property type="entry name" value="METHYLTRANSFERASE TYPE 11 DOMAIN-CONTAINING PROTEIN"/>
    <property type="match status" value="1"/>
</dbReference>
<dbReference type="InterPro" id="IPR029063">
    <property type="entry name" value="SAM-dependent_MTases_sf"/>
</dbReference>
<keyword evidence="3" id="KW-1185">Reference proteome</keyword>
<organism evidence="2 3">
    <name type="scientific">Haloactinopolyspora alba</name>
    <dbReference type="NCBI Taxonomy" id="648780"/>
    <lineage>
        <taxon>Bacteria</taxon>
        <taxon>Bacillati</taxon>
        <taxon>Actinomycetota</taxon>
        <taxon>Actinomycetes</taxon>
        <taxon>Jiangellales</taxon>
        <taxon>Jiangellaceae</taxon>
        <taxon>Haloactinopolyspora</taxon>
    </lineage>
</organism>
<keyword evidence="2" id="KW-0808">Transferase</keyword>
<dbReference type="OrthoDB" id="9795864at2"/>
<dbReference type="InterPro" id="IPR052939">
    <property type="entry name" value="23S_rRNA_MeTrnsfrase_RlmA"/>
</dbReference>
<evidence type="ECO:0000313" key="2">
    <source>
        <dbReference type="EMBL" id="PSL08550.1"/>
    </source>
</evidence>
<evidence type="ECO:0000313" key="3">
    <source>
        <dbReference type="Proteomes" id="UP000243528"/>
    </source>
</evidence>
<protein>
    <submittedName>
        <fullName evidence="2">Methyltransferase family protein</fullName>
    </submittedName>
</protein>
<accession>A0A2P8EGH2</accession>